<dbReference type="EMBL" id="ATLV01021208">
    <property type="status" value="NOT_ANNOTATED_CDS"/>
    <property type="molecule type" value="Genomic_DNA"/>
</dbReference>
<dbReference type="STRING" id="74873.A0A084W7C6"/>
<keyword evidence="3" id="KW-1185">Reference proteome</keyword>
<dbReference type="OrthoDB" id="8001748at2759"/>
<accession>A0A084W7C6</accession>
<dbReference type="AlphaFoldDB" id="A0A084W7C6"/>
<evidence type="ECO:0000313" key="3">
    <source>
        <dbReference type="Proteomes" id="UP000030765"/>
    </source>
</evidence>
<protein>
    <submittedName>
        <fullName evidence="1 2">Uncharacterized protein</fullName>
    </submittedName>
</protein>
<name>A0A084W7C6_ANOSI</name>
<reference evidence="1 3" key="1">
    <citation type="journal article" date="2014" name="BMC Genomics">
        <title>Genome sequence of Anopheles sinensis provides insight into genetics basis of mosquito competence for malaria parasites.</title>
        <authorList>
            <person name="Zhou D."/>
            <person name="Zhang D."/>
            <person name="Ding G."/>
            <person name="Shi L."/>
            <person name="Hou Q."/>
            <person name="Ye Y."/>
            <person name="Xu Y."/>
            <person name="Zhou H."/>
            <person name="Xiong C."/>
            <person name="Li S."/>
            <person name="Yu J."/>
            <person name="Hong S."/>
            <person name="Yu X."/>
            <person name="Zou P."/>
            <person name="Chen C."/>
            <person name="Chang X."/>
            <person name="Wang W."/>
            <person name="Lv Y."/>
            <person name="Sun Y."/>
            <person name="Ma L."/>
            <person name="Shen B."/>
            <person name="Zhu C."/>
        </authorList>
    </citation>
    <scope>NUCLEOTIDE SEQUENCE [LARGE SCALE GENOMIC DNA]</scope>
</reference>
<dbReference type="Proteomes" id="UP000030765">
    <property type="component" value="Unassembled WGS sequence"/>
</dbReference>
<organism evidence="1">
    <name type="scientific">Anopheles sinensis</name>
    <name type="common">Mosquito</name>
    <dbReference type="NCBI Taxonomy" id="74873"/>
    <lineage>
        <taxon>Eukaryota</taxon>
        <taxon>Metazoa</taxon>
        <taxon>Ecdysozoa</taxon>
        <taxon>Arthropoda</taxon>
        <taxon>Hexapoda</taxon>
        <taxon>Insecta</taxon>
        <taxon>Pterygota</taxon>
        <taxon>Neoptera</taxon>
        <taxon>Endopterygota</taxon>
        <taxon>Diptera</taxon>
        <taxon>Nematocera</taxon>
        <taxon>Culicoidea</taxon>
        <taxon>Culicidae</taxon>
        <taxon>Anophelinae</taxon>
        <taxon>Anopheles</taxon>
    </lineage>
</organism>
<dbReference type="VEuPathDB" id="VectorBase:ASIC014099"/>
<proteinExistence type="predicted"/>
<reference evidence="2" key="2">
    <citation type="submission" date="2020-05" db="UniProtKB">
        <authorList>
            <consortium name="EnsemblMetazoa"/>
        </authorList>
    </citation>
    <scope>IDENTIFICATION</scope>
</reference>
<evidence type="ECO:0000313" key="2">
    <source>
        <dbReference type="EnsemblMetazoa" id="ASIC014099-PA"/>
    </source>
</evidence>
<dbReference type="EnsemblMetazoa" id="ASIC014099-RA">
    <property type="protein sequence ID" value="ASIC014099-PA"/>
    <property type="gene ID" value="ASIC014099"/>
</dbReference>
<dbReference type="EMBL" id="KE525314">
    <property type="protein sequence ID" value="KFB46120.1"/>
    <property type="molecule type" value="Genomic_DNA"/>
</dbReference>
<sequence>MSESVEMELLINCTQATIQRFPWSTDYNTTVISELNRTEILDVLGEMITKSRSYVPKSDDLLTLRYVNRDTRWVERYGKNGTCGHRD</sequence>
<evidence type="ECO:0000313" key="1">
    <source>
        <dbReference type="EMBL" id="KFB46120.1"/>
    </source>
</evidence>
<gene>
    <name evidence="1" type="ORF">ZHAS_00014099</name>
</gene>